<reference evidence="10 11" key="1">
    <citation type="journal article" date="2021" name="Commun. Biol.">
        <title>The genome of Shorea leprosula (Dipterocarpaceae) highlights the ecological relevance of drought in aseasonal tropical rainforests.</title>
        <authorList>
            <person name="Ng K.K.S."/>
            <person name="Kobayashi M.J."/>
            <person name="Fawcett J.A."/>
            <person name="Hatakeyama M."/>
            <person name="Paape T."/>
            <person name="Ng C.H."/>
            <person name="Ang C.C."/>
            <person name="Tnah L.H."/>
            <person name="Lee C.T."/>
            <person name="Nishiyama T."/>
            <person name="Sese J."/>
            <person name="O'Brien M.J."/>
            <person name="Copetti D."/>
            <person name="Mohd Noor M.I."/>
            <person name="Ong R.C."/>
            <person name="Putra M."/>
            <person name="Sireger I.Z."/>
            <person name="Indrioko S."/>
            <person name="Kosugi Y."/>
            <person name="Izuno A."/>
            <person name="Isagi Y."/>
            <person name="Lee S.L."/>
            <person name="Shimizu K.K."/>
        </authorList>
    </citation>
    <scope>NUCLEOTIDE SEQUENCE [LARGE SCALE GENOMIC DNA]</scope>
    <source>
        <strain evidence="10">214</strain>
    </source>
</reference>
<keyword evidence="3 8" id="KW-0812">Transmembrane</keyword>
<dbReference type="Proteomes" id="UP001054252">
    <property type="component" value="Unassembled WGS sequence"/>
</dbReference>
<gene>
    <name evidence="10" type="ORF">SLEP1_g3315</name>
</gene>
<feature type="domain" description="Ion transport" evidence="9">
    <location>
        <begin position="41"/>
        <end position="199"/>
    </location>
</feature>
<comment type="subcellular location">
    <subcellularLocation>
        <location evidence="1">Membrane</location>
        <topology evidence="1">Multi-pass membrane protein</topology>
    </subcellularLocation>
</comment>
<keyword evidence="2" id="KW-0116">cAMP-binding</keyword>
<evidence type="ECO:0000256" key="5">
    <source>
        <dbReference type="ARBA" id="ARBA00023136"/>
    </source>
</evidence>
<evidence type="ECO:0000313" key="11">
    <source>
        <dbReference type="Proteomes" id="UP001054252"/>
    </source>
</evidence>
<keyword evidence="7" id="KW-0813">Transport</keyword>
<keyword evidence="11" id="KW-1185">Reference proteome</keyword>
<dbReference type="InterPro" id="IPR005821">
    <property type="entry name" value="Ion_trans_dom"/>
</dbReference>
<keyword evidence="4 8" id="KW-1133">Transmembrane helix</keyword>
<sequence length="309" mass="34941">MEEIGEDERGIRSSSFVNGVVDPEEEETSVLRRESAFNILNPLGSYSKVWKGVFLLSSAIALWLDPLLLKVDEDAWKNARRYLLSCFFLIDILSILPLPQVLILITPAIKGSRVLVAMDLLKYFVISQFVPRILRLYPLYTRGKGAFGALAEAAWVKALLNLFLYMLASHVIGALWYFLAIERETKCWREACGNQPGCVSDAFICDVTLGNHTFLNDLCPISDKFPPEVFSLFSVGYTKSEFMWPKSTNKCIYLGERLCIVHYNIWLVVPLTTHWKCADFSAVKNNETGEQAIETIRGVRGNNSQIKIV</sequence>
<evidence type="ECO:0000256" key="7">
    <source>
        <dbReference type="ARBA" id="ARBA00023303"/>
    </source>
</evidence>
<keyword evidence="6" id="KW-0114">cAMP</keyword>
<evidence type="ECO:0000256" key="1">
    <source>
        <dbReference type="ARBA" id="ARBA00004141"/>
    </source>
</evidence>
<evidence type="ECO:0000256" key="2">
    <source>
        <dbReference type="ARBA" id="ARBA00022566"/>
    </source>
</evidence>
<keyword evidence="7" id="KW-0407">Ion channel</keyword>
<accession>A0AAV5HKF2</accession>
<evidence type="ECO:0000313" key="10">
    <source>
        <dbReference type="EMBL" id="GKU89133.1"/>
    </source>
</evidence>
<dbReference type="Gene3D" id="1.10.287.70">
    <property type="match status" value="1"/>
</dbReference>
<evidence type="ECO:0000256" key="4">
    <source>
        <dbReference type="ARBA" id="ARBA00022989"/>
    </source>
</evidence>
<evidence type="ECO:0000256" key="6">
    <source>
        <dbReference type="ARBA" id="ARBA00023149"/>
    </source>
</evidence>
<dbReference type="Pfam" id="PF00520">
    <property type="entry name" value="Ion_trans"/>
    <property type="match status" value="1"/>
</dbReference>
<dbReference type="GO" id="GO:0030552">
    <property type="term" value="F:cAMP binding"/>
    <property type="evidence" value="ECO:0007669"/>
    <property type="project" value="UniProtKB-KW"/>
</dbReference>
<proteinExistence type="predicted"/>
<dbReference type="GO" id="GO:0005216">
    <property type="term" value="F:monoatomic ion channel activity"/>
    <property type="evidence" value="ECO:0007669"/>
    <property type="project" value="InterPro"/>
</dbReference>
<evidence type="ECO:0000256" key="8">
    <source>
        <dbReference type="SAM" id="Phobius"/>
    </source>
</evidence>
<dbReference type="PANTHER" id="PTHR45651">
    <property type="entry name" value="CYCLIC NUCLEOTIDE-GATED ION CHANNEL 15-RELATED-RELATED"/>
    <property type="match status" value="1"/>
</dbReference>
<keyword evidence="7" id="KW-0406">Ion transport</keyword>
<feature type="transmembrane region" description="Helical" evidence="8">
    <location>
        <begin position="81"/>
        <end position="108"/>
    </location>
</feature>
<organism evidence="10 11">
    <name type="scientific">Rubroshorea leprosula</name>
    <dbReference type="NCBI Taxonomy" id="152421"/>
    <lineage>
        <taxon>Eukaryota</taxon>
        <taxon>Viridiplantae</taxon>
        <taxon>Streptophyta</taxon>
        <taxon>Embryophyta</taxon>
        <taxon>Tracheophyta</taxon>
        <taxon>Spermatophyta</taxon>
        <taxon>Magnoliopsida</taxon>
        <taxon>eudicotyledons</taxon>
        <taxon>Gunneridae</taxon>
        <taxon>Pentapetalae</taxon>
        <taxon>rosids</taxon>
        <taxon>malvids</taxon>
        <taxon>Malvales</taxon>
        <taxon>Dipterocarpaceae</taxon>
        <taxon>Rubroshorea</taxon>
    </lineage>
</organism>
<dbReference type="GO" id="GO:0016020">
    <property type="term" value="C:membrane"/>
    <property type="evidence" value="ECO:0007669"/>
    <property type="project" value="UniProtKB-SubCell"/>
</dbReference>
<dbReference type="AlphaFoldDB" id="A0AAV5HKF2"/>
<dbReference type="EMBL" id="BPVZ01000003">
    <property type="protein sequence ID" value="GKU89133.1"/>
    <property type="molecule type" value="Genomic_DNA"/>
</dbReference>
<keyword evidence="2" id="KW-0547">Nucleotide-binding</keyword>
<evidence type="ECO:0000256" key="3">
    <source>
        <dbReference type="ARBA" id="ARBA00022692"/>
    </source>
</evidence>
<dbReference type="SUPFAM" id="SSF81324">
    <property type="entry name" value="Voltage-gated potassium channels"/>
    <property type="match status" value="1"/>
</dbReference>
<comment type="caution">
    <text evidence="10">The sequence shown here is derived from an EMBL/GenBank/DDBJ whole genome shotgun (WGS) entry which is preliminary data.</text>
</comment>
<protein>
    <recommendedName>
        <fullName evidence="9">Ion transport domain-containing protein</fullName>
    </recommendedName>
</protein>
<evidence type="ECO:0000259" key="9">
    <source>
        <dbReference type="Pfam" id="PF00520"/>
    </source>
</evidence>
<dbReference type="PANTHER" id="PTHR45651:SF5">
    <property type="entry name" value="CYCLIC NUCLEOTIDE-GATED ION CHANNEL 1"/>
    <property type="match status" value="1"/>
</dbReference>
<name>A0AAV5HKF2_9ROSI</name>
<feature type="transmembrane region" description="Helical" evidence="8">
    <location>
        <begin position="158"/>
        <end position="179"/>
    </location>
</feature>
<keyword evidence="5 8" id="KW-0472">Membrane</keyword>